<evidence type="ECO:0000313" key="2">
    <source>
        <dbReference type="EMBL" id="KAB5588013.1"/>
    </source>
</evidence>
<dbReference type="AlphaFoldDB" id="A0A5N5Q930"/>
<sequence length="394" mass="43963">MSTTPQGPKLPGPPGPPAPPPLHHLAHLAYSNGNIDRAGSSPNSDLNLHFDPSHSLDLTAIPQFHSTTLDHNGWGALGFDIPQNPWTEPDVEWYNAQANIPDIDVNSQPWAEAGEALRNTCALDTNVANIQVQLESSADDNQPCLTTPLPYTRIMSKGRIIYRHPTAGQSYGKGKTRWQIEHEQNKELRGRNPWAMWKTQDEWESAKWVATTKVSQSSLNKLLKTERVSEFAFHLVVQKNRNRNGRVWRTEVYVEDVILPDAPKDKVTLLLHNLEECGDFQFGQPWFAGKMAFGAKKHFESDDATQLFETPWTLDGWNEQQNTLPIGTTYGGMLLASDATQLSTHLGDVAAHALYMSLANLEQATRASVSENSWILVAYIPKSKFPNAMASLEH</sequence>
<evidence type="ECO:0000313" key="3">
    <source>
        <dbReference type="Proteomes" id="UP000383932"/>
    </source>
</evidence>
<dbReference type="Proteomes" id="UP000383932">
    <property type="component" value="Unassembled WGS sequence"/>
</dbReference>
<accession>A0A5N5Q930</accession>
<protein>
    <submittedName>
        <fullName evidence="2">Uncharacterized protein</fullName>
    </submittedName>
</protein>
<dbReference type="OrthoDB" id="2418900at2759"/>
<evidence type="ECO:0000256" key="1">
    <source>
        <dbReference type="SAM" id="MobiDB-lite"/>
    </source>
</evidence>
<dbReference type="Pfam" id="PF18759">
    <property type="entry name" value="Plavaka"/>
    <property type="match status" value="1"/>
</dbReference>
<name>A0A5N5Q930_9AGAM</name>
<dbReference type="InterPro" id="IPR041078">
    <property type="entry name" value="Plavaka"/>
</dbReference>
<reference evidence="2 3" key="1">
    <citation type="journal article" date="2019" name="Fungal Biol. Biotechnol.">
        <title>Draft genome sequence of fastidious pathogen Ceratobasidium theobromae, which causes vascular-streak dieback in Theobroma cacao.</title>
        <authorList>
            <person name="Ali S.S."/>
            <person name="Asman A."/>
            <person name="Shao J."/>
            <person name="Firmansyah A.P."/>
            <person name="Susilo A.W."/>
            <person name="Rosmana A."/>
            <person name="McMahon P."/>
            <person name="Junaid M."/>
            <person name="Guest D."/>
            <person name="Kheng T.Y."/>
            <person name="Meinhardt L.W."/>
            <person name="Bailey B.A."/>
        </authorList>
    </citation>
    <scope>NUCLEOTIDE SEQUENCE [LARGE SCALE GENOMIC DNA]</scope>
    <source>
        <strain evidence="2 3">CT2</strain>
    </source>
</reference>
<dbReference type="EMBL" id="SSOP01000617">
    <property type="protein sequence ID" value="KAB5588013.1"/>
    <property type="molecule type" value="Genomic_DNA"/>
</dbReference>
<gene>
    <name evidence="2" type="ORF">CTheo_8545</name>
</gene>
<feature type="region of interest" description="Disordered" evidence="1">
    <location>
        <begin position="1"/>
        <end position="22"/>
    </location>
</feature>
<organism evidence="2 3">
    <name type="scientific">Ceratobasidium theobromae</name>
    <dbReference type="NCBI Taxonomy" id="1582974"/>
    <lineage>
        <taxon>Eukaryota</taxon>
        <taxon>Fungi</taxon>
        <taxon>Dikarya</taxon>
        <taxon>Basidiomycota</taxon>
        <taxon>Agaricomycotina</taxon>
        <taxon>Agaricomycetes</taxon>
        <taxon>Cantharellales</taxon>
        <taxon>Ceratobasidiaceae</taxon>
        <taxon>Ceratobasidium</taxon>
    </lineage>
</organism>
<comment type="caution">
    <text evidence="2">The sequence shown here is derived from an EMBL/GenBank/DDBJ whole genome shotgun (WGS) entry which is preliminary data.</text>
</comment>
<proteinExistence type="predicted"/>
<keyword evidence="3" id="KW-1185">Reference proteome</keyword>
<feature type="compositionally biased region" description="Pro residues" evidence="1">
    <location>
        <begin position="8"/>
        <end position="22"/>
    </location>
</feature>